<dbReference type="InterPro" id="IPR015942">
    <property type="entry name" value="Asp/Glu/hydantoin_racemase"/>
</dbReference>
<dbReference type="InterPro" id="IPR052186">
    <property type="entry name" value="Hydantoin_racemase-like"/>
</dbReference>
<evidence type="ECO:0000256" key="2">
    <source>
        <dbReference type="ARBA" id="ARBA00051635"/>
    </source>
</evidence>
<accession>A0A2N5GHW9</accession>
<name>A0A2N5GHW9_9BACI</name>
<dbReference type="GO" id="GO:0047661">
    <property type="term" value="F:amino-acid racemase activity"/>
    <property type="evidence" value="ECO:0007669"/>
    <property type="project" value="InterPro"/>
</dbReference>
<evidence type="ECO:0000313" key="8">
    <source>
        <dbReference type="Proteomes" id="UP000234951"/>
    </source>
</evidence>
<reference evidence="7 9" key="2">
    <citation type="submission" date="2017-12" db="EMBL/GenBank/DDBJ databases">
        <title>Comparative Functional Genomics of Dry Heat Resistant strains isolated from the Viking Spacecraft.</title>
        <authorList>
            <person name="Seuylemezian A."/>
            <person name="Cooper K."/>
            <person name="Vaishampayan P."/>
        </authorList>
    </citation>
    <scope>NUCLEOTIDE SEQUENCE [LARGE SCALE GENOMIC DNA]</scope>
    <source>
        <strain evidence="7 9">ATCC 29669</strain>
    </source>
</reference>
<dbReference type="Gene3D" id="3.40.50.12500">
    <property type="match status" value="1"/>
</dbReference>
<dbReference type="Proteomes" id="UP000234951">
    <property type="component" value="Unassembled WGS sequence"/>
</dbReference>
<dbReference type="EMBL" id="PGVA01000053">
    <property type="protein sequence ID" value="PLR80376.1"/>
    <property type="molecule type" value="Genomic_DNA"/>
</dbReference>
<comment type="similarity">
    <text evidence="1">Belongs to the HyuE racemase family.</text>
</comment>
<keyword evidence="9" id="KW-1185">Reference proteome</keyword>
<dbReference type="FunFam" id="3.40.50.12500:FF:000001">
    <property type="entry name" value="Putative hydantoin racemase"/>
    <property type="match status" value="1"/>
</dbReference>
<evidence type="ECO:0000256" key="4">
    <source>
        <dbReference type="ARBA" id="ARBA00067972"/>
    </source>
</evidence>
<dbReference type="GO" id="GO:0036348">
    <property type="term" value="F:hydantoin racemase activity"/>
    <property type="evidence" value="ECO:0007669"/>
    <property type="project" value="UniProtKB-EC"/>
</dbReference>
<dbReference type="Pfam" id="PF01177">
    <property type="entry name" value="Asp_Glu_race"/>
    <property type="match status" value="1"/>
</dbReference>
<evidence type="ECO:0000313" key="6">
    <source>
        <dbReference type="EMBL" id="PLR80376.1"/>
    </source>
</evidence>
<dbReference type="Proteomes" id="UP000235114">
    <property type="component" value="Unassembled WGS sequence"/>
</dbReference>
<comment type="catalytic activity">
    <reaction evidence="5">
        <text>D-5-benzylhydantoin = L-5-benzylhydantoin</text>
        <dbReference type="Rhea" id="RHEA:83991"/>
        <dbReference type="ChEBI" id="CHEBI:176864"/>
        <dbReference type="ChEBI" id="CHEBI:233540"/>
    </reaction>
</comment>
<dbReference type="RefSeq" id="WP_101578816.1">
    <property type="nucleotide sequence ID" value="NZ_PGVA01000053.1"/>
</dbReference>
<reference evidence="6 8" key="1">
    <citation type="submission" date="2017-11" db="EMBL/GenBank/DDBJ databases">
        <title>Comparitive Functional Genomics of Dry Heat Resistant strains isolated from the Viking Spacecraft.</title>
        <authorList>
            <person name="Seuylemezian A."/>
            <person name="Cooper K."/>
            <person name="Vaishampayan P."/>
        </authorList>
    </citation>
    <scope>NUCLEOTIDE SEQUENCE [LARGE SCALE GENOMIC DNA]</scope>
    <source>
        <strain evidence="6 8">M4.6</strain>
    </source>
</reference>
<sequence length="249" mass="26974">MKIKVINPNTTLEMTKGIEHAAKTAARPDTQIIAVSPEMGPVSIESYYDEYLSIPGVIEEIKKGEEEGVDAFVIACWGDPGLHAAREVTDKPVVGIAESSVYLASMLAARFSVVTVLPRIKTMLEELVDSYGASKKIANIRTTPMGVLDFERDPAAGMEMLRQEGKRAVKEDDAEAILLGCAGMAEFADSLEKELGVPVIDGVVAGVKFAESIVDLGKKTSKLKTYKYPEKKEFKGTLENFGQSQASIK</sequence>
<dbReference type="InterPro" id="IPR053714">
    <property type="entry name" value="Iso_Racemase_Enz_sf"/>
</dbReference>
<comment type="catalytic activity">
    <reaction evidence="2">
        <text>a D-5-monosubstituted hydantoin = a L-5-monosubstituted hydantoin</text>
        <dbReference type="Rhea" id="RHEA:46624"/>
        <dbReference type="ChEBI" id="CHEBI:86339"/>
        <dbReference type="ChEBI" id="CHEBI:86340"/>
        <dbReference type="EC" id="5.1.99.5"/>
    </reaction>
</comment>
<evidence type="ECO:0000256" key="5">
    <source>
        <dbReference type="ARBA" id="ARBA00093199"/>
    </source>
</evidence>
<dbReference type="AlphaFoldDB" id="A0A2N5GHW9"/>
<evidence type="ECO:0000256" key="1">
    <source>
        <dbReference type="ARBA" id="ARBA00038414"/>
    </source>
</evidence>
<dbReference type="PANTHER" id="PTHR28047">
    <property type="entry name" value="PROTEIN DCG1"/>
    <property type="match status" value="1"/>
</dbReference>
<gene>
    <name evidence="6" type="ORF">CU635_18280</name>
    <name evidence="7" type="ORF">CVD25_22090</name>
</gene>
<organism evidence="6 8">
    <name type="scientific">Bacillus canaveralius</name>
    <dbReference type="NCBI Taxonomy" id="1403243"/>
    <lineage>
        <taxon>Bacteria</taxon>
        <taxon>Bacillati</taxon>
        <taxon>Bacillota</taxon>
        <taxon>Bacilli</taxon>
        <taxon>Bacillales</taxon>
        <taxon>Bacillaceae</taxon>
        <taxon>Bacillus</taxon>
    </lineage>
</organism>
<proteinExistence type="inferred from homology"/>
<dbReference type="PANTHER" id="PTHR28047:SF5">
    <property type="entry name" value="PROTEIN DCG1"/>
    <property type="match status" value="1"/>
</dbReference>
<protein>
    <recommendedName>
        <fullName evidence="4">Hydantoin racemase</fullName>
        <ecNumber evidence="3">5.1.99.5</ecNumber>
    </recommendedName>
</protein>
<evidence type="ECO:0000256" key="3">
    <source>
        <dbReference type="ARBA" id="ARBA00066406"/>
    </source>
</evidence>
<dbReference type="EC" id="5.1.99.5" evidence="3"/>
<evidence type="ECO:0000313" key="9">
    <source>
        <dbReference type="Proteomes" id="UP000235114"/>
    </source>
</evidence>
<dbReference type="OrthoDB" id="9791723at2"/>
<comment type="caution">
    <text evidence="6">The sequence shown here is derived from an EMBL/GenBank/DDBJ whole genome shotgun (WGS) entry which is preliminary data.</text>
</comment>
<dbReference type="EMBL" id="PGVD01000091">
    <property type="protein sequence ID" value="PLR88869.1"/>
    <property type="molecule type" value="Genomic_DNA"/>
</dbReference>
<evidence type="ECO:0000313" key="7">
    <source>
        <dbReference type="EMBL" id="PLR88869.1"/>
    </source>
</evidence>